<protein>
    <submittedName>
        <fullName evidence="5">Phage tail tape measure protein</fullName>
    </submittedName>
</protein>
<evidence type="ECO:0000313" key="6">
    <source>
        <dbReference type="Proteomes" id="UP000237274"/>
    </source>
</evidence>
<feature type="transmembrane region" description="Helical" evidence="3">
    <location>
        <begin position="689"/>
        <end position="709"/>
    </location>
</feature>
<dbReference type="EMBL" id="MTAO01000012">
    <property type="protein sequence ID" value="POE25366.1"/>
    <property type="molecule type" value="Genomic_DNA"/>
</dbReference>
<keyword evidence="1" id="KW-1188">Viral release from host cell</keyword>
<feature type="transmembrane region" description="Helical" evidence="3">
    <location>
        <begin position="662"/>
        <end position="682"/>
    </location>
</feature>
<feature type="transmembrane region" description="Helical" evidence="3">
    <location>
        <begin position="626"/>
        <end position="650"/>
    </location>
</feature>
<feature type="transmembrane region" description="Helical" evidence="3">
    <location>
        <begin position="729"/>
        <end position="751"/>
    </location>
</feature>
<dbReference type="RefSeq" id="WP_103162695.1">
    <property type="nucleotide sequence ID" value="NZ_MTAH01000012.1"/>
</dbReference>
<dbReference type="AlphaFoldDB" id="A0ABD6VLK1"/>
<name>A0ABD6VLK1_9GAMM</name>
<accession>A0ABD6VLK1</accession>
<dbReference type="PANTHER" id="PTHR37813:SF1">
    <property type="entry name" value="FELS-2 PROPHAGE PROTEIN"/>
    <property type="match status" value="1"/>
</dbReference>
<evidence type="ECO:0000313" key="5">
    <source>
        <dbReference type="EMBL" id="POE25366.1"/>
    </source>
</evidence>
<reference evidence="5 6" key="1">
    <citation type="submission" date="2017-01" db="EMBL/GenBank/DDBJ databases">
        <title>Comparative Genomics of 38 Pectobacterium strains comprising three species revealed the characteristics of Pectobacterium carotovorum.</title>
        <authorList>
            <person name="Xie H."/>
            <person name="Ma Y."/>
            <person name="Li X."/>
        </authorList>
    </citation>
    <scope>NUCLEOTIDE SEQUENCE [LARGE SCALE GENOMIC DNA]</scope>
    <source>
        <strain evidence="5 6">Q142</strain>
    </source>
</reference>
<feature type="domain" description="Phage tail tape measure protein" evidence="4">
    <location>
        <begin position="156"/>
        <end position="372"/>
    </location>
</feature>
<proteinExistence type="predicted"/>
<feature type="coiled-coil region" evidence="2">
    <location>
        <begin position="62"/>
        <end position="89"/>
    </location>
</feature>
<dbReference type="PANTHER" id="PTHR37813">
    <property type="entry name" value="FELS-2 PROPHAGE PROTEIN"/>
    <property type="match status" value="1"/>
</dbReference>
<dbReference type="Proteomes" id="UP000237274">
    <property type="component" value="Unassembled WGS sequence"/>
</dbReference>
<dbReference type="Pfam" id="PF10145">
    <property type="entry name" value="PhageMin_Tail"/>
    <property type="match status" value="1"/>
</dbReference>
<organism evidence="5 6">
    <name type="scientific">Pectobacterium odoriferum</name>
    <dbReference type="NCBI Taxonomy" id="78398"/>
    <lineage>
        <taxon>Bacteria</taxon>
        <taxon>Pseudomonadati</taxon>
        <taxon>Pseudomonadota</taxon>
        <taxon>Gammaproteobacteria</taxon>
        <taxon>Enterobacterales</taxon>
        <taxon>Pectobacteriaceae</taxon>
        <taxon>Pectobacterium</taxon>
    </lineage>
</organism>
<keyword evidence="2" id="KW-0175">Coiled coil</keyword>
<dbReference type="NCBIfam" id="TIGR01760">
    <property type="entry name" value="tape_meas_TP901"/>
    <property type="match status" value="1"/>
</dbReference>
<dbReference type="InterPro" id="IPR010090">
    <property type="entry name" value="Phage_tape_meas"/>
</dbReference>
<keyword evidence="3" id="KW-0812">Transmembrane</keyword>
<gene>
    <name evidence="5" type="ORF">BV926_16390</name>
</gene>
<feature type="transmembrane region" description="Helical" evidence="3">
    <location>
        <begin position="586"/>
        <end position="605"/>
    </location>
</feature>
<keyword evidence="3" id="KW-0472">Membrane</keyword>
<evidence type="ECO:0000256" key="3">
    <source>
        <dbReference type="SAM" id="Phobius"/>
    </source>
</evidence>
<keyword evidence="3" id="KW-1133">Transmembrane helix</keyword>
<sequence length="946" mass="102461">MSSQFSVGVIIGGAISSTFRSAISGTRRTLDGMSETTRRLQERQATLTQAMERYGNIGSRASQRMNSDLQRVGRTMEQLQRQQNRLSAASATSDAARSNRMALYGQGAEAYAMARTGYEMVSPAIEKSTLFRDKMIDMQITAKYTDQTRDDLAGKLRSWSKEYNQTQEDMQAAMGELISNNIDSVRDIEKYMPSIGRASTATRTSGKDWANIAKAWQLSLSGSAENFGAVQNIIAYTGDQGSFEIPDQVKWIQELAPEIASMLKGERAIAELGASLQIAKIGSNSSDIAANNFRNFLTKIFAKETGTSFASVGIDIKSSIMSHQASGLSPIEGMMNVIELYLKKKSPEALEGFKKAMKLKDDKARDEALKSLAEQYNLGDLFADMQVMAFVRPMLANMDRFRQIRDGALNAAKDDALAKSYETRMRSPLEQVKRLSIATNDLAISIGDQLTPSFISLTGELIPLIQGAKRWVEANPQLVSGAFKVAGALLTFKVASIGARLGLNLLLSPIVDLWKGAMLLRSRWLLLQTAFGAGGRARQWVSGFGNLSRGVLNLTRSLSGGLWRGIQLAGRGLLWMGNGVMAVGRLFAGGILSGIRLLASGVLNLTRSLSGGLWRGIQLAGRGLLWMGNGVMAVGRLFAGGILSGIRLLASGAGWLGRMSLALGRVLGGALLRGITLVGRAVMVMGRALLMNPIGLLVAGIAVSAYLVYRYWEPISNWFRARWNDITTAFSGGIGGVTKLILNWSPIGIFYKVFAEVMKYFGIEVPSKFTDFGANIISGLVNGIENAWEGAKKVVGELGDNIKGWFAEKLGIHSPSRVFASFGDNIAQGAAIGIGRSASLATDASQRFATALIPATDASHRRFTAMIPDIPTVPDINLAVKGREANNPRVSLGNEKNDIHIINNIYIDGKKQSATAELSSALGDISREVERALERILRNRSRVAYD</sequence>
<evidence type="ECO:0000256" key="2">
    <source>
        <dbReference type="SAM" id="Coils"/>
    </source>
</evidence>
<evidence type="ECO:0000259" key="4">
    <source>
        <dbReference type="Pfam" id="PF10145"/>
    </source>
</evidence>
<comment type="caution">
    <text evidence="5">The sequence shown here is derived from an EMBL/GenBank/DDBJ whole genome shotgun (WGS) entry which is preliminary data.</text>
</comment>
<evidence type="ECO:0000256" key="1">
    <source>
        <dbReference type="ARBA" id="ARBA00022612"/>
    </source>
</evidence>